<evidence type="ECO:0000259" key="5">
    <source>
        <dbReference type="PROSITE" id="PS01124"/>
    </source>
</evidence>
<evidence type="ECO:0000256" key="4">
    <source>
        <dbReference type="PROSITE-ProRule" id="PRU00169"/>
    </source>
</evidence>
<dbReference type="Gene3D" id="1.10.10.60">
    <property type="entry name" value="Homeodomain-like"/>
    <property type="match status" value="2"/>
</dbReference>
<dbReference type="CDD" id="cd17536">
    <property type="entry name" value="REC_YesN-like"/>
    <property type="match status" value="1"/>
</dbReference>
<dbReference type="SMART" id="SM00342">
    <property type="entry name" value="HTH_ARAC"/>
    <property type="match status" value="1"/>
</dbReference>
<evidence type="ECO:0000313" key="8">
    <source>
        <dbReference type="Proteomes" id="UP000670947"/>
    </source>
</evidence>
<dbReference type="Gene3D" id="3.40.50.2300">
    <property type="match status" value="1"/>
</dbReference>
<dbReference type="InterPro" id="IPR009057">
    <property type="entry name" value="Homeodomain-like_sf"/>
</dbReference>
<dbReference type="InterPro" id="IPR011006">
    <property type="entry name" value="CheY-like_superfamily"/>
</dbReference>
<proteinExistence type="predicted"/>
<dbReference type="PANTHER" id="PTHR43280:SF2">
    <property type="entry name" value="HTH-TYPE TRANSCRIPTIONAL REGULATOR EXSA"/>
    <property type="match status" value="1"/>
</dbReference>
<evidence type="ECO:0000256" key="2">
    <source>
        <dbReference type="ARBA" id="ARBA00023125"/>
    </source>
</evidence>
<feature type="domain" description="Response regulatory" evidence="6">
    <location>
        <begin position="3"/>
        <end position="120"/>
    </location>
</feature>
<dbReference type="Pfam" id="PF12833">
    <property type="entry name" value="HTH_18"/>
    <property type="match status" value="1"/>
</dbReference>
<dbReference type="PANTHER" id="PTHR43280">
    <property type="entry name" value="ARAC-FAMILY TRANSCRIPTIONAL REGULATOR"/>
    <property type="match status" value="1"/>
</dbReference>
<evidence type="ECO:0000259" key="6">
    <source>
        <dbReference type="PROSITE" id="PS50110"/>
    </source>
</evidence>
<accession>A0ABS3W477</accession>
<sequence>MIKTLFVEDEYFVRQGFVHSLPWESYGIQIIGEADNGEAALRFLQEHEVDLLITDLTMPVKSGLELLHEAKELYPGLPAVVLTCHRDFDYLQEALRLGALDYIVKTRLDTKEIERSLSRIKGRLMELQAVLRKQDAVLLLTPLPEAKPDWPDRLRAEFGHGLAKAGESVWLITEHQGEAANARIAAEAAAGGWLAIQVTNCRTDEIRGMEKPLADAVAQTLPYRYQSDGGLLTVSLADAKRRTTKQRADSLADIKKRWQTYAWVFAEHEFLEWSSQVREGEPPIRALGEFLTETLHGWSLSIGMKEAGLPALAMPVLSWEQWMELLRHARLAIGRRFTELHYSKEVFASALRSLDIIRMQLKDGLHQGEVARLVGLSRSYFSQVFKETFGMSFNEYARACSIHTARKLLAETDYPIYWIAEHSGFLDERYFSRVFRECTGLLPSEFRIRQTHGQKPTD</sequence>
<evidence type="ECO:0000313" key="7">
    <source>
        <dbReference type="EMBL" id="MBO7743104.1"/>
    </source>
</evidence>
<dbReference type="RefSeq" id="WP_208846056.1">
    <property type="nucleotide sequence ID" value="NZ_JAGGDJ010000001.1"/>
</dbReference>
<dbReference type="SUPFAM" id="SSF52172">
    <property type="entry name" value="CheY-like"/>
    <property type="match status" value="1"/>
</dbReference>
<keyword evidence="3" id="KW-0804">Transcription</keyword>
<dbReference type="SMART" id="SM00448">
    <property type="entry name" value="REC"/>
    <property type="match status" value="1"/>
</dbReference>
<reference evidence="7 8" key="1">
    <citation type="submission" date="2021-03" db="EMBL/GenBank/DDBJ databases">
        <title>Paenibacillus artemisicola MWE-103 whole genome sequence.</title>
        <authorList>
            <person name="Ham Y.J."/>
        </authorList>
    </citation>
    <scope>NUCLEOTIDE SEQUENCE [LARGE SCALE GENOMIC DNA]</scope>
    <source>
        <strain evidence="7 8">MWE-103</strain>
    </source>
</reference>
<keyword evidence="4" id="KW-0597">Phosphoprotein</keyword>
<comment type="caution">
    <text evidence="7">The sequence shown here is derived from an EMBL/GenBank/DDBJ whole genome shotgun (WGS) entry which is preliminary data.</text>
</comment>
<dbReference type="InterPro" id="IPR001789">
    <property type="entry name" value="Sig_transdc_resp-reg_receiver"/>
</dbReference>
<protein>
    <submittedName>
        <fullName evidence="7">Response regulator</fullName>
    </submittedName>
</protein>
<feature type="domain" description="HTH araC/xylS-type" evidence="5">
    <location>
        <begin position="351"/>
        <end position="449"/>
    </location>
</feature>
<keyword evidence="1" id="KW-0805">Transcription regulation</keyword>
<feature type="modified residue" description="4-aspartylphosphate" evidence="4">
    <location>
        <position position="55"/>
    </location>
</feature>
<evidence type="ECO:0000256" key="1">
    <source>
        <dbReference type="ARBA" id="ARBA00023015"/>
    </source>
</evidence>
<dbReference type="PROSITE" id="PS01124">
    <property type="entry name" value="HTH_ARAC_FAMILY_2"/>
    <property type="match status" value="1"/>
</dbReference>
<dbReference type="InterPro" id="IPR018060">
    <property type="entry name" value="HTH_AraC"/>
</dbReference>
<dbReference type="Proteomes" id="UP000670947">
    <property type="component" value="Unassembled WGS sequence"/>
</dbReference>
<gene>
    <name evidence="7" type="ORF">I8J29_02775</name>
</gene>
<evidence type="ECO:0000256" key="3">
    <source>
        <dbReference type="ARBA" id="ARBA00023163"/>
    </source>
</evidence>
<keyword evidence="8" id="KW-1185">Reference proteome</keyword>
<dbReference type="EMBL" id="JAGGDJ010000001">
    <property type="protein sequence ID" value="MBO7743104.1"/>
    <property type="molecule type" value="Genomic_DNA"/>
</dbReference>
<dbReference type="Pfam" id="PF00072">
    <property type="entry name" value="Response_reg"/>
    <property type="match status" value="1"/>
</dbReference>
<organism evidence="7 8">
    <name type="scientific">Paenibacillus artemisiicola</name>
    <dbReference type="NCBI Taxonomy" id="1172618"/>
    <lineage>
        <taxon>Bacteria</taxon>
        <taxon>Bacillati</taxon>
        <taxon>Bacillota</taxon>
        <taxon>Bacilli</taxon>
        <taxon>Bacillales</taxon>
        <taxon>Paenibacillaceae</taxon>
        <taxon>Paenibacillus</taxon>
    </lineage>
</organism>
<dbReference type="PROSITE" id="PS50110">
    <property type="entry name" value="RESPONSE_REGULATORY"/>
    <property type="match status" value="1"/>
</dbReference>
<keyword evidence="2" id="KW-0238">DNA-binding</keyword>
<name>A0ABS3W477_9BACL</name>
<dbReference type="SUPFAM" id="SSF46689">
    <property type="entry name" value="Homeodomain-like"/>
    <property type="match status" value="2"/>
</dbReference>